<dbReference type="RefSeq" id="WP_093211706.1">
    <property type="nucleotide sequence ID" value="NZ_FNFL01000001.1"/>
</dbReference>
<dbReference type="STRING" id="407036.SAMN05216243_1063"/>
<dbReference type="Proteomes" id="UP000198694">
    <property type="component" value="Unassembled WGS sequence"/>
</dbReference>
<sequence length="182" mass="21447">MDESTTKAVKDLQSTDKNIRYEAFIQLMETTKSEVDWAYEVWDDLLEDLSHQDNHRRAIAAQLLCQLAKSDPENRMLQDFPRLMEVTRDKRFVTARHCLQSLWKVGTAGANQKDMVIAGLSHRFENCRDEKNYTLIRFDIIQGLHHLYEEVPDETIKQQAIDLIETVEEDKYRKKYAAVWKL</sequence>
<protein>
    <recommendedName>
        <fullName evidence="3">HEAT repeat-containing protein</fullName>
    </recommendedName>
</protein>
<proteinExistence type="predicted"/>
<evidence type="ECO:0000313" key="1">
    <source>
        <dbReference type="EMBL" id="SDJ83366.1"/>
    </source>
</evidence>
<name>A0A1G8WZ68_9BACI</name>
<keyword evidence="2" id="KW-1185">Reference proteome</keyword>
<dbReference type="OrthoDB" id="5510862at2"/>
<reference evidence="1 2" key="1">
    <citation type="submission" date="2016-10" db="EMBL/GenBank/DDBJ databases">
        <authorList>
            <person name="de Groot N.N."/>
        </authorList>
    </citation>
    <scope>NUCLEOTIDE SEQUENCE [LARGE SCALE GENOMIC DNA]</scope>
    <source>
        <strain evidence="1 2">CGMCC 1.6502</strain>
    </source>
</reference>
<evidence type="ECO:0008006" key="3">
    <source>
        <dbReference type="Google" id="ProtNLM"/>
    </source>
</evidence>
<dbReference type="Gene3D" id="1.25.10.10">
    <property type="entry name" value="Leucine-rich Repeat Variant"/>
    <property type="match status" value="1"/>
</dbReference>
<dbReference type="EMBL" id="FNFL01000001">
    <property type="protein sequence ID" value="SDJ83366.1"/>
    <property type="molecule type" value="Genomic_DNA"/>
</dbReference>
<gene>
    <name evidence="1" type="ORF">SAMN05216243_1063</name>
</gene>
<dbReference type="InterPro" id="IPR016024">
    <property type="entry name" value="ARM-type_fold"/>
</dbReference>
<dbReference type="AlphaFoldDB" id="A0A1G8WZ68"/>
<dbReference type="SUPFAM" id="SSF48371">
    <property type="entry name" value="ARM repeat"/>
    <property type="match status" value="1"/>
</dbReference>
<organism evidence="1 2">
    <name type="scientific">Sediminibacillus albus</name>
    <dbReference type="NCBI Taxonomy" id="407036"/>
    <lineage>
        <taxon>Bacteria</taxon>
        <taxon>Bacillati</taxon>
        <taxon>Bacillota</taxon>
        <taxon>Bacilli</taxon>
        <taxon>Bacillales</taxon>
        <taxon>Bacillaceae</taxon>
        <taxon>Sediminibacillus</taxon>
    </lineage>
</organism>
<evidence type="ECO:0000313" key="2">
    <source>
        <dbReference type="Proteomes" id="UP000198694"/>
    </source>
</evidence>
<accession>A0A1G8WZ68</accession>
<dbReference type="InterPro" id="IPR011989">
    <property type="entry name" value="ARM-like"/>
</dbReference>